<evidence type="ECO:0000313" key="2">
    <source>
        <dbReference type="EMBL" id="AXK79961.1"/>
    </source>
</evidence>
<name>A0A345ZSR4_9HYPH</name>
<feature type="compositionally biased region" description="Low complexity" evidence="1">
    <location>
        <begin position="457"/>
        <end position="466"/>
    </location>
</feature>
<feature type="compositionally biased region" description="Low complexity" evidence="1">
    <location>
        <begin position="397"/>
        <end position="407"/>
    </location>
</feature>
<feature type="compositionally biased region" description="Gly residues" evidence="1">
    <location>
        <begin position="467"/>
        <end position="481"/>
    </location>
</feature>
<dbReference type="RefSeq" id="WP_115689150.1">
    <property type="nucleotide sequence ID" value="NZ_CP031417.1"/>
</dbReference>
<evidence type="ECO:0000313" key="3">
    <source>
        <dbReference type="Proteomes" id="UP000254889"/>
    </source>
</evidence>
<reference evidence="2 3" key="1">
    <citation type="submission" date="2018-07" db="EMBL/GenBank/DDBJ databases">
        <authorList>
            <person name="Quirk P.G."/>
            <person name="Krulwich T.A."/>
        </authorList>
    </citation>
    <scope>NUCLEOTIDE SEQUENCE [LARGE SCALE GENOMIC DNA]</scope>
    <source>
        <strain evidence="2 3">CC-BB4</strain>
    </source>
</reference>
<evidence type="ECO:0000256" key="1">
    <source>
        <dbReference type="SAM" id="MobiDB-lite"/>
    </source>
</evidence>
<organism evidence="2 3">
    <name type="scientific">Pseudolabrys taiwanensis</name>
    <dbReference type="NCBI Taxonomy" id="331696"/>
    <lineage>
        <taxon>Bacteria</taxon>
        <taxon>Pseudomonadati</taxon>
        <taxon>Pseudomonadota</taxon>
        <taxon>Alphaproteobacteria</taxon>
        <taxon>Hyphomicrobiales</taxon>
        <taxon>Xanthobacteraceae</taxon>
        <taxon>Pseudolabrys</taxon>
    </lineage>
</organism>
<accession>A0A345ZSR4</accession>
<dbReference type="Proteomes" id="UP000254889">
    <property type="component" value="Chromosome"/>
</dbReference>
<keyword evidence="3" id="KW-1185">Reference proteome</keyword>
<dbReference type="KEGG" id="ptaw:DW352_05175"/>
<feature type="region of interest" description="Disordered" evidence="1">
    <location>
        <begin position="388"/>
        <end position="508"/>
    </location>
</feature>
<sequence length="562" mass="54651">MRGLFAPLCAFAIAFALTYSGSLKPARATVNLQINKSIVLGDGHTTQFSFNFIGVAAAYISVVYTDAGGNQTVLIQGSGTTQYQLVLNAPVQGAIWGLGGTVTYNPSGTPIAAGTTLTIYRTLPLTQAITLQNLASIATLGKGAETGLDTGVMQGQQINEHIGRAIVANIANTTPPLPLPPAAQMANQGLCGDGTGNNIIACTLPATGSISSAMQPVVNAATLPLGRAAFGLGAIATQGIGSGLETDGAGNVRVNTLPIAVASNQTVDQTYDLKRYAATGPISFTLPRANTLFPGFGFYVWALPGAATNAVTFVIDSNDSVVGQASGVSFVIPPGSSVYIYTDAGTAGVWYYDRLTTAQPTVTRLTSGAGTYTRPLGATRLRVQMSAGAGGGGAAGGTPTNASNGTASSFGAWTVNPGTAGSATNTPPPGPAGLGGSGGTNGIGTLISRISGSTGNSGTVGAPSVTGTGGSGGSGPFGSIGGNNNAGTPNTGAGGGGASSSAASVGGAGGGGGGEGVVFYITSPAATYPYVVGAGGAGGGGSGANPGSTGGSGIIVVEEFYG</sequence>
<dbReference type="EMBL" id="CP031417">
    <property type="protein sequence ID" value="AXK79961.1"/>
    <property type="molecule type" value="Genomic_DNA"/>
</dbReference>
<feature type="compositionally biased region" description="Low complexity" evidence="1">
    <location>
        <begin position="482"/>
        <end position="491"/>
    </location>
</feature>
<feature type="compositionally biased region" description="Gly residues" evidence="1">
    <location>
        <begin position="432"/>
        <end position="442"/>
    </location>
</feature>
<protein>
    <submittedName>
        <fullName evidence="2">Uncharacterized protein</fullName>
    </submittedName>
</protein>
<gene>
    <name evidence="2" type="ORF">DW352_05175</name>
</gene>
<dbReference type="OrthoDB" id="5461292at2"/>
<proteinExistence type="predicted"/>
<dbReference type="AlphaFoldDB" id="A0A345ZSR4"/>